<dbReference type="GO" id="GO:0005524">
    <property type="term" value="F:ATP binding"/>
    <property type="evidence" value="ECO:0007669"/>
    <property type="project" value="UniProtKB-KW"/>
</dbReference>
<keyword evidence="12" id="KW-0131">Cell cycle</keyword>
<keyword evidence="2" id="KW-0436">Ligase</keyword>
<evidence type="ECO:0000256" key="14">
    <source>
        <dbReference type="ARBA" id="ARBA00054532"/>
    </source>
</evidence>
<evidence type="ECO:0000259" key="16">
    <source>
        <dbReference type="PROSITE" id="PS50160"/>
    </source>
</evidence>
<accession>A0A4D4L0P5</accession>
<evidence type="ECO:0000256" key="2">
    <source>
        <dbReference type="ARBA" id="ARBA00022598"/>
    </source>
</evidence>
<name>A0A4D4L0P5_STRVO</name>
<evidence type="ECO:0000256" key="4">
    <source>
        <dbReference type="ARBA" id="ARBA00022705"/>
    </source>
</evidence>
<dbReference type="PROSITE" id="PS50160">
    <property type="entry name" value="DNA_LIGASE_A3"/>
    <property type="match status" value="1"/>
</dbReference>
<keyword evidence="11" id="KW-0234">DNA repair</keyword>
<keyword evidence="18" id="KW-1185">Reference proteome</keyword>
<comment type="function">
    <text evidence="14">DNA ligase that seals nicks in double-stranded DNA during DNA replication, DNA recombination and DNA repair.</text>
</comment>
<evidence type="ECO:0000256" key="11">
    <source>
        <dbReference type="ARBA" id="ARBA00023204"/>
    </source>
</evidence>
<keyword evidence="9" id="KW-0460">Magnesium</keyword>
<dbReference type="GO" id="GO:0003910">
    <property type="term" value="F:DNA ligase (ATP) activity"/>
    <property type="evidence" value="ECO:0007669"/>
    <property type="project" value="UniProtKB-EC"/>
</dbReference>
<dbReference type="GO" id="GO:0046872">
    <property type="term" value="F:metal ion binding"/>
    <property type="evidence" value="ECO:0007669"/>
    <property type="project" value="UniProtKB-KW"/>
</dbReference>
<dbReference type="GO" id="GO:0006310">
    <property type="term" value="P:DNA recombination"/>
    <property type="evidence" value="ECO:0007669"/>
    <property type="project" value="UniProtKB-KW"/>
</dbReference>
<evidence type="ECO:0000256" key="3">
    <source>
        <dbReference type="ARBA" id="ARBA00022618"/>
    </source>
</evidence>
<dbReference type="PANTHER" id="PTHR45674:SF13">
    <property type="entry name" value="DNA LIGASE-RELATED"/>
    <property type="match status" value="1"/>
</dbReference>
<keyword evidence="4" id="KW-0235">DNA replication</keyword>
<dbReference type="Gene3D" id="2.40.50.140">
    <property type="entry name" value="Nucleic acid-binding proteins"/>
    <property type="match status" value="1"/>
</dbReference>
<evidence type="ECO:0000256" key="15">
    <source>
        <dbReference type="ARBA" id="ARBA00074842"/>
    </source>
</evidence>
<evidence type="ECO:0000256" key="13">
    <source>
        <dbReference type="ARBA" id="ARBA00034003"/>
    </source>
</evidence>
<dbReference type="EMBL" id="BJHW01000001">
    <property type="protein sequence ID" value="GDY55161.1"/>
    <property type="molecule type" value="Genomic_DNA"/>
</dbReference>
<keyword evidence="8" id="KW-0067">ATP-binding</keyword>
<dbReference type="InterPro" id="IPR012309">
    <property type="entry name" value="DNA_ligase_ATP-dep_C"/>
</dbReference>
<evidence type="ECO:0000256" key="7">
    <source>
        <dbReference type="ARBA" id="ARBA00022763"/>
    </source>
</evidence>
<dbReference type="FunFam" id="2.40.50.140:FF:000163">
    <property type="entry name" value="Probable DNA ligase"/>
    <property type="match status" value="1"/>
</dbReference>
<evidence type="ECO:0000256" key="6">
    <source>
        <dbReference type="ARBA" id="ARBA00022741"/>
    </source>
</evidence>
<dbReference type="AlphaFoldDB" id="A0A4D4L0P5"/>
<dbReference type="InterPro" id="IPR012340">
    <property type="entry name" value="NA-bd_OB-fold"/>
</dbReference>
<comment type="catalytic activity">
    <reaction evidence="13">
        <text>ATP + (deoxyribonucleotide)n-3'-hydroxyl + 5'-phospho-(deoxyribonucleotide)m = (deoxyribonucleotide)n+m + AMP + diphosphate.</text>
        <dbReference type="EC" id="6.5.1.1"/>
    </reaction>
</comment>
<gene>
    <name evidence="17" type="ORF">SVIO_057840</name>
</gene>
<dbReference type="PANTHER" id="PTHR45674">
    <property type="entry name" value="DNA LIGASE 1/3 FAMILY MEMBER"/>
    <property type="match status" value="1"/>
</dbReference>
<dbReference type="InterPro" id="IPR012310">
    <property type="entry name" value="DNA_ligase_ATP-dep_cent"/>
</dbReference>
<dbReference type="EC" id="6.5.1.1" evidence="1"/>
<evidence type="ECO:0000256" key="12">
    <source>
        <dbReference type="ARBA" id="ARBA00023306"/>
    </source>
</evidence>
<keyword evidence="6" id="KW-0547">Nucleotide-binding</keyword>
<dbReference type="GO" id="GO:0051301">
    <property type="term" value="P:cell division"/>
    <property type="evidence" value="ECO:0007669"/>
    <property type="project" value="UniProtKB-KW"/>
</dbReference>
<dbReference type="SUPFAM" id="SSF50249">
    <property type="entry name" value="Nucleic acid-binding proteins"/>
    <property type="match status" value="1"/>
</dbReference>
<evidence type="ECO:0000256" key="8">
    <source>
        <dbReference type="ARBA" id="ARBA00022840"/>
    </source>
</evidence>
<evidence type="ECO:0000256" key="5">
    <source>
        <dbReference type="ARBA" id="ARBA00022723"/>
    </source>
</evidence>
<evidence type="ECO:0000256" key="10">
    <source>
        <dbReference type="ARBA" id="ARBA00023172"/>
    </source>
</evidence>
<evidence type="ECO:0000256" key="1">
    <source>
        <dbReference type="ARBA" id="ARBA00012727"/>
    </source>
</evidence>
<evidence type="ECO:0000256" key="9">
    <source>
        <dbReference type="ARBA" id="ARBA00022842"/>
    </source>
</evidence>
<comment type="caution">
    <text evidence="17">The sequence shown here is derived from an EMBL/GenBank/DDBJ whole genome shotgun (WGS) entry which is preliminary data.</text>
</comment>
<dbReference type="Proteomes" id="UP000301309">
    <property type="component" value="Unassembled WGS sequence"/>
</dbReference>
<feature type="domain" description="ATP-dependent DNA ligase family profile" evidence="16">
    <location>
        <begin position="1"/>
        <end position="55"/>
    </location>
</feature>
<keyword evidence="10" id="KW-0233">DNA recombination</keyword>
<dbReference type="InterPro" id="IPR050191">
    <property type="entry name" value="ATP-dep_DNA_ligase"/>
</dbReference>
<evidence type="ECO:0000313" key="17">
    <source>
        <dbReference type="EMBL" id="GDY55161.1"/>
    </source>
</evidence>
<protein>
    <recommendedName>
        <fullName evidence="15">DNA ligase B</fullName>
        <ecNumber evidence="1">6.5.1.1</ecNumber>
    </recommendedName>
</protein>
<reference evidence="17 18" key="1">
    <citation type="journal article" date="2020" name="Int. J. Syst. Evol. Microbiol.">
        <title>Reclassification of Streptomyces castelarensis and Streptomyces sporoclivatus as later heterotypic synonyms of Streptomyces antimycoticus.</title>
        <authorList>
            <person name="Komaki H."/>
            <person name="Tamura T."/>
        </authorList>
    </citation>
    <scope>NUCLEOTIDE SEQUENCE [LARGE SCALE GENOMIC DNA]</scope>
    <source>
        <strain evidence="17 18">NBRC 13459</strain>
    </source>
</reference>
<keyword evidence="5" id="KW-0479">Metal-binding</keyword>
<dbReference type="GO" id="GO:0006260">
    <property type="term" value="P:DNA replication"/>
    <property type="evidence" value="ECO:0007669"/>
    <property type="project" value="UniProtKB-KW"/>
</dbReference>
<keyword evidence="3" id="KW-0132">Cell division</keyword>
<keyword evidence="7" id="KW-0227">DNA damage</keyword>
<evidence type="ECO:0000313" key="18">
    <source>
        <dbReference type="Proteomes" id="UP000301309"/>
    </source>
</evidence>
<organism evidence="17 18">
    <name type="scientific">Streptomyces violaceusniger</name>
    <dbReference type="NCBI Taxonomy" id="68280"/>
    <lineage>
        <taxon>Bacteria</taxon>
        <taxon>Bacillati</taxon>
        <taxon>Actinomycetota</taxon>
        <taxon>Actinomycetes</taxon>
        <taxon>Kitasatosporales</taxon>
        <taxon>Streptomycetaceae</taxon>
        <taxon>Streptomyces</taxon>
        <taxon>Streptomyces violaceusniger group</taxon>
    </lineage>
</organism>
<proteinExistence type="predicted"/>
<sequence length="150" mass="16510">MLVKGLEAPYGAGRRGASWLKVKPVHTLDLVVLAAEWGHGRRTGKLSNLHLGARAPDGTYVMLGKTFKGLTDVMLEWQTEALLGIAVSDDGWVVRVRPELVVEVAFDGLQRSSRYPAGVTLRFARVLRYREDKPADQADTVETVLALRGE</sequence>
<dbReference type="GO" id="GO:0006281">
    <property type="term" value="P:DNA repair"/>
    <property type="evidence" value="ECO:0007669"/>
    <property type="project" value="UniProtKB-KW"/>
</dbReference>
<dbReference type="Pfam" id="PF04679">
    <property type="entry name" value="DNA_ligase_A_C"/>
    <property type="match status" value="1"/>
</dbReference>